<dbReference type="PRINTS" id="PR00385">
    <property type="entry name" value="P450"/>
</dbReference>
<keyword evidence="5" id="KW-0349">Heme</keyword>
<evidence type="ECO:0008006" key="9">
    <source>
        <dbReference type="Google" id="ProtNLM"/>
    </source>
</evidence>
<dbReference type="InterPro" id="IPR001128">
    <property type="entry name" value="Cyt_P450"/>
</dbReference>
<dbReference type="PANTHER" id="PTHR46300:SF4">
    <property type="entry name" value="CYTOCHROME P450 98A3"/>
    <property type="match status" value="1"/>
</dbReference>
<evidence type="ECO:0000313" key="8">
    <source>
        <dbReference type="Proteomes" id="UP000722485"/>
    </source>
</evidence>
<dbReference type="GO" id="GO:0004497">
    <property type="term" value="F:monooxygenase activity"/>
    <property type="evidence" value="ECO:0007669"/>
    <property type="project" value="InterPro"/>
</dbReference>
<feature type="transmembrane region" description="Helical" evidence="6">
    <location>
        <begin position="6"/>
        <end position="27"/>
    </location>
</feature>
<keyword evidence="3" id="KW-0560">Oxidoreductase</keyword>
<dbReference type="InterPro" id="IPR036396">
    <property type="entry name" value="Cyt_P450_sf"/>
</dbReference>
<dbReference type="SUPFAM" id="SSF48264">
    <property type="entry name" value="Cytochrome P450"/>
    <property type="match status" value="1"/>
</dbReference>
<gene>
    <name evidence="7" type="ORF">G7Z17_g1446</name>
</gene>
<keyword evidence="4 5" id="KW-0408">Iron</keyword>
<feature type="binding site" description="axial binding residue" evidence="5">
    <location>
        <position position="436"/>
    </location>
    <ligand>
        <name>heme</name>
        <dbReference type="ChEBI" id="CHEBI:30413"/>
    </ligand>
    <ligandPart>
        <name>Fe</name>
        <dbReference type="ChEBI" id="CHEBI:18248"/>
    </ligandPart>
</feature>
<dbReference type="GO" id="GO:0005506">
    <property type="term" value="F:iron ion binding"/>
    <property type="evidence" value="ECO:0007669"/>
    <property type="project" value="InterPro"/>
</dbReference>
<dbReference type="GO" id="GO:0020037">
    <property type="term" value="F:heme binding"/>
    <property type="evidence" value="ECO:0007669"/>
    <property type="project" value="InterPro"/>
</dbReference>
<dbReference type="CDD" id="cd11065">
    <property type="entry name" value="CYP64-like"/>
    <property type="match status" value="1"/>
</dbReference>
<dbReference type="PANTHER" id="PTHR46300">
    <property type="entry name" value="P450, PUTATIVE (EUROFUNG)-RELATED-RELATED"/>
    <property type="match status" value="1"/>
</dbReference>
<dbReference type="Pfam" id="PF00067">
    <property type="entry name" value="p450"/>
    <property type="match status" value="1"/>
</dbReference>
<comment type="caution">
    <text evidence="7">The sequence shown here is derived from an EMBL/GenBank/DDBJ whole genome shotgun (WGS) entry which is preliminary data.</text>
</comment>
<keyword evidence="8" id="KW-1185">Reference proteome</keyword>
<name>A0A9P5HJP1_9HYPO</name>
<dbReference type="AlphaFoldDB" id="A0A9P5HJP1"/>
<evidence type="ECO:0000256" key="5">
    <source>
        <dbReference type="PIRSR" id="PIRSR602401-1"/>
    </source>
</evidence>
<dbReference type="Proteomes" id="UP000722485">
    <property type="component" value="Unassembled WGS sequence"/>
</dbReference>
<evidence type="ECO:0000256" key="3">
    <source>
        <dbReference type="ARBA" id="ARBA00023002"/>
    </source>
</evidence>
<keyword evidence="6" id="KW-1133">Transmembrane helix</keyword>
<reference evidence="7" key="1">
    <citation type="submission" date="2020-03" db="EMBL/GenBank/DDBJ databases">
        <title>Draft Genome Sequence of Cylindrodendrum hubeiense.</title>
        <authorList>
            <person name="Buettner E."/>
            <person name="Kellner H."/>
        </authorList>
    </citation>
    <scope>NUCLEOTIDE SEQUENCE</scope>
    <source>
        <strain evidence="7">IHI 201604</strain>
    </source>
</reference>
<sequence>MELSALSLLTAAIAVAYGVLYIAYGYVRVLYLRRRMPPGPFPFPVFGNIFQITPVRHWMQFEEWSHTYKSPIITIWEGRRPTVVCNDAWSMSELCDKRANIYSSRAIKNVSGKIFGLHKFNQAGLPYGEQWKVHRRLTHAAANAQVVQTYRPVQEWEAKILAFDCMRNPEMLVDNLLRFTVSLASIVAWGRRIKVHDDGVLKVARGFVGSANLGFPGKTYTEAIPELMHLPQWLNPLPNMVRRLAQTSNKYFYALCVEAQESSQDNFAKRLLREKQEQGLTKIEIANLTGNFIGGGVDTTTSTILSFMLAMILHPDIQKKAQQEIDAVVGPDQSPTWSHQSELPYLTAILTETLRWRPAFPLGGPPHAPIADDIYEQYLIPKGTSVIGNLHAISRNPREYPQPERFWPDRFLDDFDKPPYPNKRGHHTFGWGRRVCSGEPLVHQSMFIIAVNFLWAFNIRPGLDDKGREVFPDPKAYGVSQVSSPLPFRVRLEPRSEAIKDMLTEDAAAATLGLQAYDGETRVTFESAQSVSLDMPVARAEA</sequence>
<dbReference type="InterPro" id="IPR050364">
    <property type="entry name" value="Cytochrome_P450_fung"/>
</dbReference>
<keyword evidence="6" id="KW-0472">Membrane</keyword>
<evidence type="ECO:0000256" key="6">
    <source>
        <dbReference type="SAM" id="Phobius"/>
    </source>
</evidence>
<comment type="similarity">
    <text evidence="1">Belongs to the cytochrome P450 family.</text>
</comment>
<dbReference type="InterPro" id="IPR002401">
    <property type="entry name" value="Cyt_P450_E_grp-I"/>
</dbReference>
<evidence type="ECO:0000256" key="2">
    <source>
        <dbReference type="ARBA" id="ARBA00022723"/>
    </source>
</evidence>
<dbReference type="OrthoDB" id="1470350at2759"/>
<protein>
    <recommendedName>
        <fullName evidence="9">Cytochrome P450</fullName>
    </recommendedName>
</protein>
<organism evidence="7 8">
    <name type="scientific">Cylindrodendrum hubeiense</name>
    <dbReference type="NCBI Taxonomy" id="595255"/>
    <lineage>
        <taxon>Eukaryota</taxon>
        <taxon>Fungi</taxon>
        <taxon>Dikarya</taxon>
        <taxon>Ascomycota</taxon>
        <taxon>Pezizomycotina</taxon>
        <taxon>Sordariomycetes</taxon>
        <taxon>Hypocreomycetidae</taxon>
        <taxon>Hypocreales</taxon>
        <taxon>Nectriaceae</taxon>
        <taxon>Cylindrodendrum</taxon>
    </lineage>
</organism>
<evidence type="ECO:0000256" key="1">
    <source>
        <dbReference type="ARBA" id="ARBA00010617"/>
    </source>
</evidence>
<dbReference type="EMBL" id="JAANBB010000012">
    <property type="protein sequence ID" value="KAF7556454.1"/>
    <property type="molecule type" value="Genomic_DNA"/>
</dbReference>
<dbReference type="Gene3D" id="1.10.630.10">
    <property type="entry name" value="Cytochrome P450"/>
    <property type="match status" value="1"/>
</dbReference>
<keyword evidence="6" id="KW-0812">Transmembrane</keyword>
<comment type="cofactor">
    <cofactor evidence="5">
        <name>heme</name>
        <dbReference type="ChEBI" id="CHEBI:30413"/>
    </cofactor>
</comment>
<evidence type="ECO:0000313" key="7">
    <source>
        <dbReference type="EMBL" id="KAF7556454.1"/>
    </source>
</evidence>
<evidence type="ECO:0000256" key="4">
    <source>
        <dbReference type="ARBA" id="ARBA00023004"/>
    </source>
</evidence>
<dbReference type="GO" id="GO:0016705">
    <property type="term" value="F:oxidoreductase activity, acting on paired donors, with incorporation or reduction of molecular oxygen"/>
    <property type="evidence" value="ECO:0007669"/>
    <property type="project" value="InterPro"/>
</dbReference>
<keyword evidence="2 5" id="KW-0479">Metal-binding</keyword>
<proteinExistence type="inferred from homology"/>
<accession>A0A9P5HJP1</accession>
<dbReference type="PRINTS" id="PR00463">
    <property type="entry name" value="EP450I"/>
</dbReference>